<dbReference type="OrthoDB" id="570111at2"/>
<dbReference type="InterPro" id="IPR036390">
    <property type="entry name" value="WH_DNA-bd_sf"/>
</dbReference>
<organism evidence="6 7">
    <name type="scientific">Marinomonas mediterranea (strain ATCC 700492 / JCM 21426 / NBRC 103028 / MMB-1)</name>
    <dbReference type="NCBI Taxonomy" id="717774"/>
    <lineage>
        <taxon>Bacteria</taxon>
        <taxon>Pseudomonadati</taxon>
        <taxon>Pseudomonadota</taxon>
        <taxon>Gammaproteobacteria</taxon>
        <taxon>Oceanospirillales</taxon>
        <taxon>Oceanospirillaceae</taxon>
        <taxon>Marinomonas</taxon>
    </lineage>
</organism>
<evidence type="ECO:0000256" key="3">
    <source>
        <dbReference type="ARBA" id="ARBA00023125"/>
    </source>
</evidence>
<evidence type="ECO:0000256" key="2">
    <source>
        <dbReference type="ARBA" id="ARBA00023015"/>
    </source>
</evidence>
<dbReference type="PANTHER" id="PTHR30579">
    <property type="entry name" value="TRANSCRIPTIONAL REGULATOR"/>
    <property type="match status" value="1"/>
</dbReference>
<dbReference type="InterPro" id="IPR036388">
    <property type="entry name" value="WH-like_DNA-bd_sf"/>
</dbReference>
<dbReference type="Pfam" id="PF03466">
    <property type="entry name" value="LysR_substrate"/>
    <property type="match status" value="1"/>
</dbReference>
<evidence type="ECO:0000259" key="5">
    <source>
        <dbReference type="PROSITE" id="PS50931"/>
    </source>
</evidence>
<dbReference type="AlphaFoldDB" id="F2K1P2"/>
<proteinExistence type="inferred from homology"/>
<comment type="similarity">
    <text evidence="1">Belongs to the LysR transcriptional regulatory family.</text>
</comment>
<dbReference type="RefSeq" id="WP_013663278.1">
    <property type="nucleotide sequence ID" value="NC_015276.1"/>
</dbReference>
<dbReference type="Proteomes" id="UP000001062">
    <property type="component" value="Chromosome"/>
</dbReference>
<dbReference type="InterPro" id="IPR005119">
    <property type="entry name" value="LysR_subst-bd"/>
</dbReference>
<evidence type="ECO:0000256" key="4">
    <source>
        <dbReference type="ARBA" id="ARBA00023163"/>
    </source>
</evidence>
<evidence type="ECO:0000313" key="6">
    <source>
        <dbReference type="EMBL" id="ADZ93376.1"/>
    </source>
</evidence>
<dbReference type="PANTHER" id="PTHR30579:SF7">
    <property type="entry name" value="HTH-TYPE TRANSCRIPTIONAL REGULATOR LRHA-RELATED"/>
    <property type="match status" value="1"/>
</dbReference>
<evidence type="ECO:0000256" key="1">
    <source>
        <dbReference type="ARBA" id="ARBA00009437"/>
    </source>
</evidence>
<dbReference type="Pfam" id="PF00126">
    <property type="entry name" value="HTH_1"/>
    <property type="match status" value="1"/>
</dbReference>
<reference evidence="6 7" key="1">
    <citation type="journal article" date="2012" name="Stand. Genomic Sci.">
        <title>Complete genome sequence of the melanogenic marine bacterium Marinomonas mediterranea type strain (MMB-1(T)).</title>
        <authorList>
            <person name="Lucas-Elio P."/>
            <person name="Goodwin L."/>
            <person name="Woyke T."/>
            <person name="Pitluck S."/>
            <person name="Nolan M."/>
            <person name="Kyrpides N.C."/>
            <person name="Detter J.C."/>
            <person name="Copeland A."/>
            <person name="Teshima H."/>
            <person name="Bruce D."/>
            <person name="Detter C."/>
            <person name="Tapia R."/>
            <person name="Han S."/>
            <person name="Land M.L."/>
            <person name="Ivanova N."/>
            <person name="Mikhailova N."/>
            <person name="Johnston A.W."/>
            <person name="Sanchez-Amat A."/>
        </authorList>
    </citation>
    <scope>NUCLEOTIDE SEQUENCE [LARGE SCALE GENOMIC DNA]</scope>
    <source>
        <strain evidence="7">ATCC 700492 / JCM 21426 / NBRC 103028 / MMB-1</strain>
    </source>
</reference>
<dbReference type="STRING" id="717774.Marme_4177"/>
<name>F2K1P2_MARM1</name>
<feature type="domain" description="HTH lysR-type" evidence="5">
    <location>
        <begin position="5"/>
        <end position="62"/>
    </location>
</feature>
<evidence type="ECO:0000313" key="7">
    <source>
        <dbReference type="Proteomes" id="UP000001062"/>
    </source>
</evidence>
<dbReference type="EMBL" id="CP002583">
    <property type="protein sequence ID" value="ADZ93376.1"/>
    <property type="molecule type" value="Genomic_DNA"/>
</dbReference>
<dbReference type="GO" id="GO:0003677">
    <property type="term" value="F:DNA binding"/>
    <property type="evidence" value="ECO:0007669"/>
    <property type="project" value="UniProtKB-KW"/>
</dbReference>
<keyword evidence="7" id="KW-1185">Reference proteome</keyword>
<accession>F2K1P2</accession>
<dbReference type="Gene3D" id="1.10.10.10">
    <property type="entry name" value="Winged helix-like DNA-binding domain superfamily/Winged helix DNA-binding domain"/>
    <property type="match status" value="1"/>
</dbReference>
<sequence length="286" mass="31750">MSISLDVEAVRAFVVIAELKSFTLAANSLGTSQATLSLRLKRLEQRINRRLIERTPRVVRLSSQGEAFIGNAKAFLEAHDKAVETLYTVKNRLRLGIGCHIIGSELTAILAKVNTQYPNLTLEISTGLSSELKQQYDEGTLDAVIVNSEEYRKQGHLLCIEHYSWFATPKYKYKVGDSVKLATLDEKCEVRDQAPVILKSADIPFQKMLIGGNTDIVNSAILAGMAIGVYALRLVPEGLIDVRSKFNLPALPTSSIELHTHLTDIKTRNVLKEISHIFKLYNGTTL</sequence>
<dbReference type="eggNOG" id="COG0583">
    <property type="taxonomic scope" value="Bacteria"/>
</dbReference>
<keyword evidence="2" id="KW-0805">Transcription regulation</keyword>
<dbReference type="SUPFAM" id="SSF46785">
    <property type="entry name" value="Winged helix' DNA-binding domain"/>
    <property type="match status" value="1"/>
</dbReference>
<dbReference type="HOGENOM" id="CLU_039613_1_2_6"/>
<dbReference type="PATRIC" id="fig|717774.3.peg.4327"/>
<dbReference type="PROSITE" id="PS50931">
    <property type="entry name" value="HTH_LYSR"/>
    <property type="match status" value="1"/>
</dbReference>
<dbReference type="SUPFAM" id="SSF53850">
    <property type="entry name" value="Periplasmic binding protein-like II"/>
    <property type="match status" value="1"/>
</dbReference>
<dbReference type="Gene3D" id="3.40.190.10">
    <property type="entry name" value="Periplasmic binding protein-like II"/>
    <property type="match status" value="2"/>
</dbReference>
<dbReference type="InterPro" id="IPR050176">
    <property type="entry name" value="LTTR"/>
</dbReference>
<dbReference type="InterPro" id="IPR000847">
    <property type="entry name" value="LysR_HTH_N"/>
</dbReference>
<protein>
    <submittedName>
        <fullName evidence="6">Transcriptional regulator, LysR family</fullName>
    </submittedName>
</protein>
<keyword evidence="4" id="KW-0804">Transcription</keyword>
<keyword evidence="3" id="KW-0238">DNA-binding</keyword>
<dbReference type="KEGG" id="mme:Marme_4177"/>
<dbReference type="GO" id="GO:0003700">
    <property type="term" value="F:DNA-binding transcription factor activity"/>
    <property type="evidence" value="ECO:0007669"/>
    <property type="project" value="InterPro"/>
</dbReference>
<gene>
    <name evidence="6" type="ordered locus">Marme_4177</name>
</gene>
<dbReference type="PRINTS" id="PR00039">
    <property type="entry name" value="HTHLYSR"/>
</dbReference>